<feature type="transmembrane region" description="Helical" evidence="5">
    <location>
        <begin position="147"/>
        <end position="165"/>
    </location>
</feature>
<evidence type="ECO:0000313" key="9">
    <source>
        <dbReference type="Proteomes" id="UP001595859"/>
    </source>
</evidence>
<dbReference type="RefSeq" id="WP_378053211.1">
    <property type="nucleotide sequence ID" value="NZ_JBHSIS010000002.1"/>
</dbReference>
<gene>
    <name evidence="8" type="ORF">ACFPCV_00440</name>
</gene>
<feature type="domain" description="ABC transmembrane type-1" evidence="7">
    <location>
        <begin position="34"/>
        <end position="315"/>
    </location>
</feature>
<feature type="transmembrane region" description="Helical" evidence="5">
    <location>
        <begin position="33"/>
        <end position="55"/>
    </location>
</feature>
<comment type="caution">
    <text evidence="8">The sequence shown here is derived from an EMBL/GenBank/DDBJ whole genome shotgun (WGS) entry which is preliminary data.</text>
</comment>
<dbReference type="Gene3D" id="1.20.1560.10">
    <property type="entry name" value="ABC transporter type 1, transmembrane domain"/>
    <property type="match status" value="1"/>
</dbReference>
<dbReference type="PROSITE" id="PS00211">
    <property type="entry name" value="ABC_TRANSPORTER_1"/>
    <property type="match status" value="1"/>
</dbReference>
<evidence type="ECO:0000256" key="1">
    <source>
        <dbReference type="ARBA" id="ARBA00004651"/>
    </source>
</evidence>
<feature type="transmembrane region" description="Helical" evidence="5">
    <location>
        <begin position="171"/>
        <end position="192"/>
    </location>
</feature>
<dbReference type="PROSITE" id="PS50893">
    <property type="entry name" value="ABC_TRANSPORTER_2"/>
    <property type="match status" value="1"/>
</dbReference>
<dbReference type="PROSITE" id="PS50929">
    <property type="entry name" value="ABC_TM1F"/>
    <property type="match status" value="1"/>
</dbReference>
<reference evidence="9" key="1">
    <citation type="journal article" date="2019" name="Int. J. Syst. Evol. Microbiol.">
        <title>The Global Catalogue of Microorganisms (GCM) 10K type strain sequencing project: providing services to taxonomists for standard genome sequencing and annotation.</title>
        <authorList>
            <consortium name="The Broad Institute Genomics Platform"/>
            <consortium name="The Broad Institute Genome Sequencing Center for Infectious Disease"/>
            <person name="Wu L."/>
            <person name="Ma J."/>
        </authorList>
    </citation>
    <scope>NUCLEOTIDE SEQUENCE [LARGE SCALE GENOMIC DNA]</scope>
    <source>
        <strain evidence="9">ZS-22-S1</strain>
    </source>
</reference>
<proteinExistence type="predicted"/>
<evidence type="ECO:0000256" key="3">
    <source>
        <dbReference type="ARBA" id="ARBA00022989"/>
    </source>
</evidence>
<dbReference type="Gene3D" id="3.40.50.300">
    <property type="entry name" value="P-loop containing nucleotide triphosphate hydrolases"/>
    <property type="match status" value="1"/>
</dbReference>
<dbReference type="SUPFAM" id="SSF52540">
    <property type="entry name" value="P-loop containing nucleoside triphosphate hydrolases"/>
    <property type="match status" value="1"/>
</dbReference>
<dbReference type="InterPro" id="IPR003439">
    <property type="entry name" value="ABC_transporter-like_ATP-bd"/>
</dbReference>
<dbReference type="CDD" id="cd07346">
    <property type="entry name" value="ABC_6TM_exporters"/>
    <property type="match status" value="1"/>
</dbReference>
<keyword evidence="2 5" id="KW-0812">Transmembrane</keyword>
<sequence length="577" mass="61236">MRPKVPHADPGVPDARGPLRFLLWLVRMQRWRVLLGATLATTWMVLLMLPPYLMARAIDDGLRARDLGALGFWVVVLAVAGAANAAIGVVRHRTMTFIRNDAAYRTVQVVIRHAVRVGAELPRRVTSGEVVSIGAADLDRIARTMTATGPGVGAVVTYGAVAVLLVSISPLLAVVVLVGVPLFVLSIGPLLNRLRRTESVYRENQGSLTARAGDIVAGLRVLCGIGGKDLFATRFRRRSQALRTEGYRVGSVASWIEGVAVGLPSLFLAAVTWLAARMTAAGEITIGEMVAVYGYVAVLSTPVYFLIEGAQDISRGLVAARRVTDVLGIEPAVEDRAGDDPPVPAPAGPAPLHDPDSGLTVRPGELLAIAAAAPADATGLVDRLGRYTNSAVTWGGVPLSDVPLTDVRSRVLVADNDAYLFAGALRDVVAPRDGLDDRAVTDAIRVAMAQDVVDALPAGIDSFVEAQGRSLSGGQRQRLRLVRALLADPEVLLLVEPTSAVDAHTESVVAERLRAARRGRTTVVVATSPLLLDRADRVAYLVDGRVAATGTHTDLLTTEPGYRTVAFRGAQEDLVRD</sequence>
<dbReference type="InterPro" id="IPR027417">
    <property type="entry name" value="P-loop_NTPase"/>
</dbReference>
<dbReference type="Proteomes" id="UP001595859">
    <property type="component" value="Unassembled WGS sequence"/>
</dbReference>
<feature type="domain" description="ABC transporter" evidence="6">
    <location>
        <begin position="261"/>
        <end position="568"/>
    </location>
</feature>
<feature type="transmembrane region" description="Helical" evidence="5">
    <location>
        <begin position="67"/>
        <end position="90"/>
    </location>
</feature>
<dbReference type="InterPro" id="IPR036640">
    <property type="entry name" value="ABC1_TM_sf"/>
</dbReference>
<dbReference type="SUPFAM" id="SSF90123">
    <property type="entry name" value="ABC transporter transmembrane region"/>
    <property type="match status" value="1"/>
</dbReference>
<evidence type="ECO:0000259" key="6">
    <source>
        <dbReference type="PROSITE" id="PS50893"/>
    </source>
</evidence>
<evidence type="ECO:0000313" key="8">
    <source>
        <dbReference type="EMBL" id="MFC4851950.1"/>
    </source>
</evidence>
<dbReference type="InterPro" id="IPR011527">
    <property type="entry name" value="ABC1_TM_dom"/>
</dbReference>
<dbReference type="InterPro" id="IPR039421">
    <property type="entry name" value="Type_1_exporter"/>
</dbReference>
<feature type="transmembrane region" description="Helical" evidence="5">
    <location>
        <begin position="286"/>
        <end position="307"/>
    </location>
</feature>
<dbReference type="Pfam" id="PF00664">
    <property type="entry name" value="ABC_membrane"/>
    <property type="match status" value="1"/>
</dbReference>
<evidence type="ECO:0000259" key="7">
    <source>
        <dbReference type="PROSITE" id="PS50929"/>
    </source>
</evidence>
<dbReference type="PANTHER" id="PTHR43394">
    <property type="entry name" value="ATP-DEPENDENT PERMEASE MDL1, MITOCHONDRIAL"/>
    <property type="match status" value="1"/>
</dbReference>
<feature type="transmembrane region" description="Helical" evidence="5">
    <location>
        <begin position="252"/>
        <end position="274"/>
    </location>
</feature>
<comment type="subcellular location">
    <subcellularLocation>
        <location evidence="1">Cell membrane</location>
        <topology evidence="1">Multi-pass membrane protein</topology>
    </subcellularLocation>
</comment>
<keyword evidence="9" id="KW-1185">Reference proteome</keyword>
<keyword evidence="3 5" id="KW-1133">Transmembrane helix</keyword>
<evidence type="ECO:0000256" key="4">
    <source>
        <dbReference type="ARBA" id="ARBA00023136"/>
    </source>
</evidence>
<protein>
    <submittedName>
        <fullName evidence="8">ABC transporter transmembrane domain-containing protein</fullName>
    </submittedName>
</protein>
<evidence type="ECO:0000256" key="5">
    <source>
        <dbReference type="SAM" id="Phobius"/>
    </source>
</evidence>
<accession>A0ABV9RUA7</accession>
<evidence type="ECO:0000256" key="2">
    <source>
        <dbReference type="ARBA" id="ARBA00022692"/>
    </source>
</evidence>
<dbReference type="EMBL" id="JBHSIS010000002">
    <property type="protein sequence ID" value="MFC4851950.1"/>
    <property type="molecule type" value="Genomic_DNA"/>
</dbReference>
<dbReference type="InterPro" id="IPR017871">
    <property type="entry name" value="ABC_transporter-like_CS"/>
</dbReference>
<organism evidence="8 9">
    <name type="scientific">Actinophytocola glycyrrhizae</name>
    <dbReference type="NCBI Taxonomy" id="2044873"/>
    <lineage>
        <taxon>Bacteria</taxon>
        <taxon>Bacillati</taxon>
        <taxon>Actinomycetota</taxon>
        <taxon>Actinomycetes</taxon>
        <taxon>Pseudonocardiales</taxon>
        <taxon>Pseudonocardiaceae</taxon>
    </lineage>
</organism>
<dbReference type="Pfam" id="PF00005">
    <property type="entry name" value="ABC_tran"/>
    <property type="match status" value="1"/>
</dbReference>
<keyword evidence="4 5" id="KW-0472">Membrane</keyword>
<name>A0ABV9RUA7_9PSEU</name>
<dbReference type="PANTHER" id="PTHR43394:SF1">
    <property type="entry name" value="ATP-BINDING CASSETTE SUB-FAMILY B MEMBER 10, MITOCHONDRIAL"/>
    <property type="match status" value="1"/>
</dbReference>